<sequence length="611" mass="69339">MARGRAFWAVYFSKFNAVGLRKFFPKPLYRMFQSTPRKHQAASIISLDCKEGKHRFFHSFLLLQEQSTSVVTMVEENLRIHTFTEIPSPEIFSSQIEPKNVPAVFKGCIKNWKAFSKWNPSDGGLIYLQERVGSVAVEAMLSRSAPVFYGDIRSHERVPLSFSTFIRYCLGLLKNRDGRRDDFLESQKHSLVVSDTEQTDLHFGEAPQQFYLAQVPILNFEKNEHMQLECLGEDIQTPVPLETKSLSSVNLWMNSMKARSSTHYDPHHNLLCIVSGCKEVTLWPPSATPYLYPLPLYGEASNHSSVTLEEPDLSLYPRATCLSDFSQKVVLHAGDALFIPEGWFHQVDSEVLTIAVNFWWRSMTISGMLEHMDAYYLRRILKRLTDKEMNKMLHFPSSSMDKTMTCTTSRPNNAYRDHVHQGISTNCGDRSSKDELKSKVMLQDLEPCASQSLSELILLVHNRLNPSKLTESTDNSSAGENDETNKRKEDSCSTSGDPVANLILTLHPLGIHSVFLAMANHFPRTLEALVLHALTPVGSEILTRKFEEMDQLISGDDQNQFYQIFYGVFDDQSAAMDVLLNGKELFARQAFENVLGQYLGNNPDGPKQQTK</sequence>
<dbReference type="InterPro" id="IPR041667">
    <property type="entry name" value="Cupin_8"/>
</dbReference>
<evidence type="ECO:0000256" key="2">
    <source>
        <dbReference type="SAM" id="MobiDB-lite"/>
    </source>
</evidence>
<dbReference type="PANTHER" id="PTHR12461">
    <property type="entry name" value="HYPOXIA-INDUCIBLE FACTOR 1 ALPHA INHIBITOR-RELATED"/>
    <property type="match status" value="1"/>
</dbReference>
<name>A0AAF0UK71_SOLVR</name>
<gene>
    <name evidence="4" type="ORF">MTR67_040665</name>
</gene>
<protein>
    <recommendedName>
        <fullName evidence="3">JmjC domain-containing protein</fullName>
    </recommendedName>
</protein>
<dbReference type="PANTHER" id="PTHR12461:SF102">
    <property type="entry name" value="LYSINE-SPECIFIC DEMETHYLASE JMJ31"/>
    <property type="match status" value="1"/>
</dbReference>
<dbReference type="SMART" id="SM00558">
    <property type="entry name" value="JmjC"/>
    <property type="match status" value="1"/>
</dbReference>
<dbReference type="EMBL" id="CP133620">
    <property type="protein sequence ID" value="WMV47280.1"/>
    <property type="molecule type" value="Genomic_DNA"/>
</dbReference>
<feature type="domain" description="JmjC" evidence="3">
    <location>
        <begin position="204"/>
        <end position="377"/>
    </location>
</feature>
<dbReference type="Proteomes" id="UP001234989">
    <property type="component" value="Chromosome 9"/>
</dbReference>
<evidence type="ECO:0000313" key="5">
    <source>
        <dbReference type="Proteomes" id="UP001234989"/>
    </source>
</evidence>
<evidence type="ECO:0000259" key="3">
    <source>
        <dbReference type="PROSITE" id="PS51184"/>
    </source>
</evidence>
<organism evidence="4 5">
    <name type="scientific">Solanum verrucosum</name>
    <dbReference type="NCBI Taxonomy" id="315347"/>
    <lineage>
        <taxon>Eukaryota</taxon>
        <taxon>Viridiplantae</taxon>
        <taxon>Streptophyta</taxon>
        <taxon>Embryophyta</taxon>
        <taxon>Tracheophyta</taxon>
        <taxon>Spermatophyta</taxon>
        <taxon>Magnoliopsida</taxon>
        <taxon>eudicotyledons</taxon>
        <taxon>Gunneridae</taxon>
        <taxon>Pentapetalae</taxon>
        <taxon>asterids</taxon>
        <taxon>lamiids</taxon>
        <taxon>Solanales</taxon>
        <taxon>Solanaceae</taxon>
        <taxon>Solanoideae</taxon>
        <taxon>Solaneae</taxon>
        <taxon>Solanum</taxon>
    </lineage>
</organism>
<proteinExistence type="inferred from homology"/>
<dbReference type="PROSITE" id="PS51184">
    <property type="entry name" value="JMJC"/>
    <property type="match status" value="1"/>
</dbReference>
<dbReference type="InterPro" id="IPR003347">
    <property type="entry name" value="JmjC_dom"/>
</dbReference>
<reference evidence="4" key="1">
    <citation type="submission" date="2023-08" db="EMBL/GenBank/DDBJ databases">
        <title>A de novo genome assembly of Solanum verrucosum Schlechtendal, a Mexican diploid species geographically isolated from the other diploid A-genome species in potato relatives.</title>
        <authorList>
            <person name="Hosaka K."/>
        </authorList>
    </citation>
    <scope>NUCLEOTIDE SEQUENCE</scope>
    <source>
        <tissue evidence="4">Young leaves</tissue>
    </source>
</reference>
<feature type="region of interest" description="Disordered" evidence="2">
    <location>
        <begin position="468"/>
        <end position="495"/>
    </location>
</feature>
<evidence type="ECO:0000256" key="1">
    <source>
        <dbReference type="ARBA" id="ARBA00006801"/>
    </source>
</evidence>
<dbReference type="AlphaFoldDB" id="A0AAF0UK71"/>
<dbReference type="Pfam" id="PF13621">
    <property type="entry name" value="Cupin_8"/>
    <property type="match status" value="1"/>
</dbReference>
<accession>A0AAF0UK71</accession>
<dbReference type="Gene3D" id="2.60.120.650">
    <property type="entry name" value="Cupin"/>
    <property type="match status" value="1"/>
</dbReference>
<dbReference type="SUPFAM" id="SSF51197">
    <property type="entry name" value="Clavaminate synthase-like"/>
    <property type="match status" value="1"/>
</dbReference>
<comment type="similarity">
    <text evidence="1">Belongs to the JARID1 histone demethylase family.</text>
</comment>
<feature type="compositionally biased region" description="Polar residues" evidence="2">
    <location>
        <begin position="468"/>
        <end position="479"/>
    </location>
</feature>
<evidence type="ECO:0000313" key="4">
    <source>
        <dbReference type="EMBL" id="WMV47280.1"/>
    </source>
</evidence>
<keyword evidence="5" id="KW-1185">Reference proteome</keyword>